<dbReference type="Proteomes" id="UP000032673">
    <property type="component" value="Unassembled WGS sequence"/>
</dbReference>
<reference evidence="4 8" key="4">
    <citation type="submission" date="2019-07" db="EMBL/GenBank/DDBJ databases">
        <title>Whole genome shotgun sequence of Acetobacter indonesiensis NBRC 16471.</title>
        <authorList>
            <person name="Hosoyama A."/>
            <person name="Uohara A."/>
            <person name="Ohji S."/>
            <person name="Ichikawa N."/>
        </authorList>
    </citation>
    <scope>NUCLEOTIDE SEQUENCE [LARGE SCALE GENOMIC DNA]</scope>
    <source>
        <strain evidence="4 8">NBRC 16471</strain>
    </source>
</reference>
<keyword evidence="2" id="KW-1133">Transmembrane helix</keyword>
<dbReference type="RefSeq" id="WP_048847475.1">
    <property type="nucleotide sequence ID" value="NZ_BAMW01000057.1"/>
</dbReference>
<sequence length="100" mass="10591">MIGTESSHDEPVSMHPLAADEGQIPADYDVTTADVREDVTAQTHAVMPDPVIPVTPAPVQTAPVKEHDVSMKEIAQMVGAMVFVFGFAALGLHAISYAGY</sequence>
<dbReference type="EMBL" id="JOPA01000027">
    <property type="protein sequence ID" value="OUI92829.1"/>
    <property type="molecule type" value="Genomic_DNA"/>
</dbReference>
<evidence type="ECO:0000256" key="1">
    <source>
        <dbReference type="SAM" id="MobiDB-lite"/>
    </source>
</evidence>
<dbReference type="Proteomes" id="UP000194641">
    <property type="component" value="Unassembled WGS sequence"/>
</dbReference>
<comment type="caution">
    <text evidence="5">The sequence shown here is derived from an EMBL/GenBank/DDBJ whole genome shotgun (WGS) entry which is preliminary data.</text>
</comment>
<feature type="transmembrane region" description="Helical" evidence="2">
    <location>
        <begin position="74"/>
        <end position="95"/>
    </location>
</feature>
<evidence type="ECO:0000313" key="5">
    <source>
        <dbReference type="EMBL" id="OUI92829.1"/>
    </source>
</evidence>
<feature type="region of interest" description="Disordered" evidence="1">
    <location>
        <begin position="1"/>
        <end position="23"/>
    </location>
</feature>
<dbReference type="AlphaFoldDB" id="A0A252ASH8"/>
<dbReference type="Proteomes" id="UP000321104">
    <property type="component" value="Unassembled WGS sequence"/>
</dbReference>
<evidence type="ECO:0000256" key="2">
    <source>
        <dbReference type="SAM" id="Phobius"/>
    </source>
</evidence>
<evidence type="ECO:0000313" key="4">
    <source>
        <dbReference type="EMBL" id="GEN03090.1"/>
    </source>
</evidence>
<dbReference type="EMBL" id="BAMW01000057">
    <property type="protein sequence ID" value="GAN64214.1"/>
    <property type="molecule type" value="Genomic_DNA"/>
</dbReference>
<keyword evidence="2" id="KW-0812">Transmembrane</keyword>
<keyword evidence="6" id="KW-1185">Reference proteome</keyword>
<proteinExistence type="predicted"/>
<feature type="compositionally biased region" description="Basic and acidic residues" evidence="1">
    <location>
        <begin position="1"/>
        <end position="12"/>
    </location>
</feature>
<reference evidence="3 6" key="1">
    <citation type="submission" date="2012-11" db="EMBL/GenBank/DDBJ databases">
        <title>Whole genome sequence of Acetobacter indonesiensis 5H-1.</title>
        <authorList>
            <person name="Azuma Y."/>
            <person name="Higashiura N."/>
            <person name="Hirakawa H."/>
            <person name="Matsushita K."/>
        </authorList>
    </citation>
    <scope>NUCLEOTIDE SEQUENCE [LARGE SCALE GENOMIC DNA]</scope>
    <source>
        <strain evidence="3 6">5H-1</strain>
    </source>
</reference>
<dbReference type="EMBL" id="BJXQ01000005">
    <property type="protein sequence ID" value="GEN03090.1"/>
    <property type="molecule type" value="Genomic_DNA"/>
</dbReference>
<reference evidence="7" key="2">
    <citation type="submission" date="2014-06" db="EMBL/GenBank/DDBJ databases">
        <authorList>
            <person name="Winans N.J."/>
            <person name="Newell P.D."/>
            <person name="Douglas A.E."/>
        </authorList>
    </citation>
    <scope>NUCLEOTIDE SEQUENCE [LARGE SCALE GENOMIC DNA]</scope>
</reference>
<gene>
    <name evidence="3" type="ORF">Abin_060_051</name>
    <name evidence="4" type="ORF">AIN02nite_11150</name>
    <name evidence="5" type="ORF">HK17_09555</name>
</gene>
<accession>A0A252ASH8</accession>
<organism evidence="5 7">
    <name type="scientific">Acetobacter indonesiensis</name>
    <dbReference type="NCBI Taxonomy" id="104101"/>
    <lineage>
        <taxon>Bacteria</taxon>
        <taxon>Pseudomonadati</taxon>
        <taxon>Pseudomonadota</taxon>
        <taxon>Alphaproteobacteria</taxon>
        <taxon>Acetobacterales</taxon>
        <taxon>Acetobacteraceae</taxon>
        <taxon>Acetobacter</taxon>
    </lineage>
</organism>
<reference evidence="5" key="3">
    <citation type="submission" date="2014-06" db="EMBL/GenBank/DDBJ databases">
        <authorList>
            <person name="Ju J."/>
            <person name="Zhang J."/>
        </authorList>
    </citation>
    <scope>NUCLEOTIDE SEQUENCE [LARGE SCALE GENOMIC DNA]</scope>
    <source>
        <strain evidence="5">DmL_051</strain>
    </source>
</reference>
<keyword evidence="2" id="KW-0472">Membrane</keyword>
<evidence type="ECO:0000313" key="6">
    <source>
        <dbReference type="Proteomes" id="UP000032673"/>
    </source>
</evidence>
<evidence type="ECO:0000313" key="7">
    <source>
        <dbReference type="Proteomes" id="UP000194641"/>
    </source>
</evidence>
<evidence type="ECO:0000313" key="8">
    <source>
        <dbReference type="Proteomes" id="UP000321104"/>
    </source>
</evidence>
<protein>
    <submittedName>
        <fullName evidence="5">Uncharacterized protein</fullName>
    </submittedName>
</protein>
<name>A0A252ASH8_9PROT</name>
<evidence type="ECO:0000313" key="3">
    <source>
        <dbReference type="EMBL" id="GAN64214.1"/>
    </source>
</evidence>